<comment type="caution">
    <text evidence="2">The sequence shown here is derived from an EMBL/GenBank/DDBJ whole genome shotgun (WGS) entry which is preliminary data.</text>
</comment>
<keyword evidence="3" id="KW-1185">Reference proteome</keyword>
<dbReference type="Proteomes" id="UP000552954">
    <property type="component" value="Unassembled WGS sequence"/>
</dbReference>
<dbReference type="PANTHER" id="PTHR34846">
    <property type="entry name" value="4-CARBOXYMUCONOLACTONE DECARBOXYLASE FAMILY PROTEIN (AFU_ORTHOLOGUE AFUA_6G11590)"/>
    <property type="match status" value="1"/>
</dbReference>
<name>A0A849K922_9BURK</name>
<reference evidence="2 3" key="2">
    <citation type="submission" date="2020-06" db="EMBL/GenBank/DDBJ databases">
        <title>Ramlibacter rhizophilus sp. nov., isolated from rhizosphere soil of national flower Mugunghwa from South Korea.</title>
        <authorList>
            <person name="Zheng-Fei Y."/>
            <person name="Huan T."/>
        </authorList>
    </citation>
    <scope>NUCLEOTIDE SEQUENCE [LARGE SCALE GENOMIC DNA]</scope>
    <source>
        <strain evidence="2 3">B156</strain>
    </source>
</reference>
<feature type="domain" description="Carboxymuconolactone decarboxylase-like" evidence="1">
    <location>
        <begin position="13"/>
        <end position="93"/>
    </location>
</feature>
<reference evidence="2 3" key="1">
    <citation type="submission" date="2020-05" db="EMBL/GenBank/DDBJ databases">
        <authorList>
            <person name="Khan S.A."/>
            <person name="Jeon C.O."/>
            <person name="Chun B.H."/>
        </authorList>
    </citation>
    <scope>NUCLEOTIDE SEQUENCE [LARGE SCALE GENOMIC DNA]</scope>
    <source>
        <strain evidence="2 3">B156</strain>
    </source>
</reference>
<sequence length="146" mass="16350">MSQRLDYYKASRDATQAMLALEKAVAQFGLEASLLELVRLRASQINGCAYCVDHHIAEAKKAGESDRRLHGVVVWRETPFFTPRERAALAWTESLTSLPDTHAADEDYAMLREQFSDKEIVDLTVAIIAVNGWNRLGVGFRRSPGL</sequence>
<dbReference type="InterPro" id="IPR004675">
    <property type="entry name" value="AhpD_core"/>
</dbReference>
<dbReference type="Pfam" id="PF02627">
    <property type="entry name" value="CMD"/>
    <property type="match status" value="1"/>
</dbReference>
<dbReference type="InterPro" id="IPR003779">
    <property type="entry name" value="CMD-like"/>
</dbReference>
<evidence type="ECO:0000313" key="3">
    <source>
        <dbReference type="Proteomes" id="UP000552954"/>
    </source>
</evidence>
<dbReference type="GO" id="GO:0051920">
    <property type="term" value="F:peroxiredoxin activity"/>
    <property type="evidence" value="ECO:0007669"/>
    <property type="project" value="InterPro"/>
</dbReference>
<dbReference type="AlphaFoldDB" id="A0A849K922"/>
<protein>
    <submittedName>
        <fullName evidence="2">Carboxymuconolactone decarboxylase family protein</fullName>
    </submittedName>
</protein>
<accession>A0A849K922</accession>
<proteinExistence type="predicted"/>
<dbReference type="InterPro" id="IPR029032">
    <property type="entry name" value="AhpD-like"/>
</dbReference>
<evidence type="ECO:0000313" key="2">
    <source>
        <dbReference type="EMBL" id="NNU41986.1"/>
    </source>
</evidence>
<dbReference type="SUPFAM" id="SSF69118">
    <property type="entry name" value="AhpD-like"/>
    <property type="match status" value="1"/>
</dbReference>
<gene>
    <name evidence="2" type="ORF">HK415_00640</name>
</gene>
<evidence type="ECO:0000259" key="1">
    <source>
        <dbReference type="Pfam" id="PF02627"/>
    </source>
</evidence>
<dbReference type="EMBL" id="JABFCS010000001">
    <property type="protein sequence ID" value="NNU41986.1"/>
    <property type="molecule type" value="Genomic_DNA"/>
</dbReference>
<dbReference type="NCBIfam" id="TIGR00778">
    <property type="entry name" value="ahpD_dom"/>
    <property type="match status" value="1"/>
</dbReference>
<dbReference type="PANTHER" id="PTHR34846:SF10">
    <property type="entry name" value="CYTOPLASMIC PROTEIN"/>
    <property type="match status" value="1"/>
</dbReference>
<organism evidence="2 3">
    <name type="scientific">Ramlibacter montanisoli</name>
    <dbReference type="NCBI Taxonomy" id="2732512"/>
    <lineage>
        <taxon>Bacteria</taxon>
        <taxon>Pseudomonadati</taxon>
        <taxon>Pseudomonadota</taxon>
        <taxon>Betaproteobacteria</taxon>
        <taxon>Burkholderiales</taxon>
        <taxon>Comamonadaceae</taxon>
        <taxon>Ramlibacter</taxon>
    </lineage>
</organism>
<dbReference type="RefSeq" id="WP_171563026.1">
    <property type="nucleotide sequence ID" value="NZ_JABFCS010000001.1"/>
</dbReference>
<dbReference type="Gene3D" id="1.20.1290.10">
    <property type="entry name" value="AhpD-like"/>
    <property type="match status" value="1"/>
</dbReference>